<name>A0ACC0WPI7_9STRA</name>
<dbReference type="Proteomes" id="UP001163321">
    <property type="component" value="Chromosome 10"/>
</dbReference>
<reference evidence="1 2" key="1">
    <citation type="journal article" date="2022" name="bioRxiv">
        <title>The genome of the oomycete Peronosclerospora sorghi, a cosmopolitan pathogen of maize and sorghum, is inflated with dispersed pseudogenes.</title>
        <authorList>
            <person name="Fletcher K."/>
            <person name="Martin F."/>
            <person name="Isakeit T."/>
            <person name="Cavanaugh K."/>
            <person name="Magill C."/>
            <person name="Michelmore R."/>
        </authorList>
    </citation>
    <scope>NUCLEOTIDE SEQUENCE [LARGE SCALE GENOMIC DNA]</scope>
    <source>
        <strain evidence="1">P6</strain>
    </source>
</reference>
<sequence length="124" mass="13713">MAQELAINSEAMMDKHAGNFDALHVNDYREPTRHCCAALKWPCSRLFISSRSADNIQPPVSSVTDRAGVTAVVGDELKSLWQVNRISPRLASYSDTSSTLDLTSAAKNHSRTQCRRQSPTHTAR</sequence>
<proteinExistence type="predicted"/>
<gene>
    <name evidence="1" type="ORF">PsorP6_015383</name>
</gene>
<organism evidence="1 2">
    <name type="scientific">Peronosclerospora sorghi</name>
    <dbReference type="NCBI Taxonomy" id="230839"/>
    <lineage>
        <taxon>Eukaryota</taxon>
        <taxon>Sar</taxon>
        <taxon>Stramenopiles</taxon>
        <taxon>Oomycota</taxon>
        <taxon>Peronosporomycetes</taxon>
        <taxon>Peronosporales</taxon>
        <taxon>Peronosporaceae</taxon>
        <taxon>Peronosclerospora</taxon>
    </lineage>
</organism>
<evidence type="ECO:0000313" key="1">
    <source>
        <dbReference type="EMBL" id="KAI9920008.1"/>
    </source>
</evidence>
<dbReference type="EMBL" id="CM047589">
    <property type="protein sequence ID" value="KAI9920008.1"/>
    <property type="molecule type" value="Genomic_DNA"/>
</dbReference>
<evidence type="ECO:0000313" key="2">
    <source>
        <dbReference type="Proteomes" id="UP001163321"/>
    </source>
</evidence>
<protein>
    <submittedName>
        <fullName evidence="1">Uncharacterized protein</fullName>
    </submittedName>
</protein>
<comment type="caution">
    <text evidence="1">The sequence shown here is derived from an EMBL/GenBank/DDBJ whole genome shotgun (WGS) entry which is preliminary data.</text>
</comment>
<keyword evidence="2" id="KW-1185">Reference proteome</keyword>
<accession>A0ACC0WPI7</accession>